<dbReference type="InterPro" id="IPR051782">
    <property type="entry name" value="ABC_Transporter_VariousFunc"/>
</dbReference>
<dbReference type="PANTHER" id="PTHR42939:SF1">
    <property type="entry name" value="ABC TRANSPORTER ATP-BINDING PROTEIN ALBC-RELATED"/>
    <property type="match status" value="1"/>
</dbReference>
<dbReference type="InterPro" id="IPR003593">
    <property type="entry name" value="AAA+_ATPase"/>
</dbReference>
<dbReference type="InterPro" id="IPR003439">
    <property type="entry name" value="ABC_transporter-like_ATP-bd"/>
</dbReference>
<dbReference type="SUPFAM" id="SSF52540">
    <property type="entry name" value="P-loop containing nucleoside triphosphate hydrolases"/>
    <property type="match status" value="1"/>
</dbReference>
<dbReference type="PROSITE" id="PS50893">
    <property type="entry name" value="ABC_TRANSPORTER_2"/>
    <property type="match status" value="1"/>
</dbReference>
<dbReference type="Proteomes" id="UP000487882">
    <property type="component" value="Unassembled WGS sequence"/>
</dbReference>
<dbReference type="GO" id="GO:0005524">
    <property type="term" value="F:ATP binding"/>
    <property type="evidence" value="ECO:0007669"/>
    <property type="project" value="UniProtKB-KW"/>
</dbReference>
<dbReference type="Gene3D" id="3.40.50.300">
    <property type="entry name" value="P-loop containing nucleotide triphosphate hydrolases"/>
    <property type="match status" value="1"/>
</dbReference>
<sequence>MIELSNVVKRYGQATVLNNITLAIDEPSIYCLLGRNGAGKTTLLKSIAGYQNITSGTIQVDGKRISTATLDTGVSYIENFAKHLNLPVGKLLRIASEVNPDYDYDFASEMMERFELDVNKKFNHLSLGMKTMVSTIICLASNKSVVLLDEPVLGFDAIMRVEFYDMLTESFRRHPRIIIVSTHIIEEIAKTIQKLIVIDRGSIVFFDTLQSVETKAFSVSGLQKDVETATKHLHVIGKDAVGGLVTAYIFDDPPEQNASLEIHPLSLLDFFIQMVGHKGGTAR</sequence>
<accession>A0A7K1J2R3</accession>
<dbReference type="SMART" id="SM00382">
    <property type="entry name" value="AAA"/>
    <property type="match status" value="1"/>
</dbReference>
<keyword evidence="2" id="KW-0547">Nucleotide-binding</keyword>
<dbReference type="GO" id="GO:0016887">
    <property type="term" value="F:ATP hydrolysis activity"/>
    <property type="evidence" value="ECO:0007669"/>
    <property type="project" value="InterPro"/>
</dbReference>
<dbReference type="InterPro" id="IPR027417">
    <property type="entry name" value="P-loop_NTPase"/>
</dbReference>
<evidence type="ECO:0000256" key="1">
    <source>
        <dbReference type="ARBA" id="ARBA00022448"/>
    </source>
</evidence>
<gene>
    <name evidence="5" type="ORF">GSD1FS_0146</name>
</gene>
<dbReference type="Pfam" id="PF00005">
    <property type="entry name" value="ABC_tran"/>
    <property type="match status" value="1"/>
</dbReference>
<name>A0A7K1J2R3_9BIFI</name>
<evidence type="ECO:0000313" key="5">
    <source>
        <dbReference type="EMBL" id="MUH58852.1"/>
    </source>
</evidence>
<feature type="domain" description="ABC transporter" evidence="4">
    <location>
        <begin position="2"/>
        <end position="225"/>
    </location>
</feature>
<evidence type="ECO:0000313" key="6">
    <source>
        <dbReference type="Proteomes" id="UP000487882"/>
    </source>
</evidence>
<dbReference type="CDD" id="cd03230">
    <property type="entry name" value="ABC_DR_subfamily_A"/>
    <property type="match status" value="1"/>
</dbReference>
<keyword evidence="6" id="KW-1185">Reference proteome</keyword>
<dbReference type="AlphaFoldDB" id="A0A7K1J2R3"/>
<dbReference type="EMBL" id="WNLP01000001">
    <property type="protein sequence ID" value="MUH58852.1"/>
    <property type="molecule type" value="Genomic_DNA"/>
</dbReference>
<dbReference type="PANTHER" id="PTHR42939">
    <property type="entry name" value="ABC TRANSPORTER ATP-BINDING PROTEIN ALBC-RELATED"/>
    <property type="match status" value="1"/>
</dbReference>
<reference evidence="5 6" key="1">
    <citation type="submission" date="2019-09" db="EMBL/GenBank/DDBJ databases">
        <title>Bifidobacterium canis sp. nov., isolated from the digestive tract of German Shepherd dog puppy.</title>
        <authorList>
            <person name="Bunesova V."/>
        </authorList>
    </citation>
    <scope>NUCLEOTIDE SEQUENCE [LARGE SCALE GENOMIC DNA]</scope>
    <source>
        <strain evidence="5 6">GSD1FS</strain>
    </source>
</reference>
<protein>
    <submittedName>
        <fullName evidence="5">ABC transporter family protein</fullName>
    </submittedName>
</protein>
<evidence type="ECO:0000259" key="4">
    <source>
        <dbReference type="PROSITE" id="PS50893"/>
    </source>
</evidence>
<dbReference type="RefSeq" id="WP_155587943.1">
    <property type="nucleotide sequence ID" value="NZ_WNLP01000001.1"/>
</dbReference>
<evidence type="ECO:0000256" key="3">
    <source>
        <dbReference type="ARBA" id="ARBA00022840"/>
    </source>
</evidence>
<evidence type="ECO:0000256" key="2">
    <source>
        <dbReference type="ARBA" id="ARBA00022741"/>
    </source>
</evidence>
<keyword evidence="1" id="KW-0813">Transport</keyword>
<keyword evidence="3" id="KW-0067">ATP-binding</keyword>
<comment type="caution">
    <text evidence="5">The sequence shown here is derived from an EMBL/GenBank/DDBJ whole genome shotgun (WGS) entry which is preliminary data.</text>
</comment>
<proteinExistence type="predicted"/>
<organism evidence="5 6">
    <name type="scientific">Bifidobacterium canis</name>
    <dbReference type="NCBI Taxonomy" id="2610880"/>
    <lineage>
        <taxon>Bacteria</taxon>
        <taxon>Bacillati</taxon>
        <taxon>Actinomycetota</taxon>
        <taxon>Actinomycetes</taxon>
        <taxon>Bifidobacteriales</taxon>
        <taxon>Bifidobacteriaceae</taxon>
        <taxon>Bifidobacterium</taxon>
    </lineage>
</organism>